<dbReference type="EMBL" id="REGN01006937">
    <property type="protein sequence ID" value="RNA07825.1"/>
    <property type="molecule type" value="Genomic_DNA"/>
</dbReference>
<reference evidence="1 2" key="1">
    <citation type="journal article" date="2018" name="Sci. Rep.">
        <title>Genomic signatures of local adaptation to the degree of environmental predictability in rotifers.</title>
        <authorList>
            <person name="Franch-Gras L."/>
            <person name="Hahn C."/>
            <person name="Garcia-Roger E.M."/>
            <person name="Carmona M.J."/>
            <person name="Serra M."/>
            <person name="Gomez A."/>
        </authorList>
    </citation>
    <scope>NUCLEOTIDE SEQUENCE [LARGE SCALE GENOMIC DNA]</scope>
    <source>
        <strain evidence="1">HYR1</strain>
    </source>
</reference>
<evidence type="ECO:0000313" key="1">
    <source>
        <dbReference type="EMBL" id="RNA07825.1"/>
    </source>
</evidence>
<dbReference type="Proteomes" id="UP000276133">
    <property type="component" value="Unassembled WGS sequence"/>
</dbReference>
<protein>
    <submittedName>
        <fullName evidence="1">Uncharacterized protein</fullName>
    </submittedName>
</protein>
<comment type="caution">
    <text evidence="1">The sequence shown here is derived from an EMBL/GenBank/DDBJ whole genome shotgun (WGS) entry which is preliminary data.</text>
</comment>
<evidence type="ECO:0000313" key="2">
    <source>
        <dbReference type="Proteomes" id="UP000276133"/>
    </source>
</evidence>
<sequence length="78" mass="8590">MSNYPILFFVVQMKALLVRMGQLFGINNCAYACSEFFFAVVTLFGTGHSWAMSPVFSIKAVYDCSTSVDTPPILPKIG</sequence>
<gene>
    <name evidence="1" type="ORF">BpHYR1_044107</name>
</gene>
<name>A0A3M7QA47_BRAPC</name>
<dbReference type="AlphaFoldDB" id="A0A3M7QA47"/>
<organism evidence="1 2">
    <name type="scientific">Brachionus plicatilis</name>
    <name type="common">Marine rotifer</name>
    <name type="synonym">Brachionus muelleri</name>
    <dbReference type="NCBI Taxonomy" id="10195"/>
    <lineage>
        <taxon>Eukaryota</taxon>
        <taxon>Metazoa</taxon>
        <taxon>Spiralia</taxon>
        <taxon>Gnathifera</taxon>
        <taxon>Rotifera</taxon>
        <taxon>Eurotatoria</taxon>
        <taxon>Monogononta</taxon>
        <taxon>Pseudotrocha</taxon>
        <taxon>Ploima</taxon>
        <taxon>Brachionidae</taxon>
        <taxon>Brachionus</taxon>
    </lineage>
</organism>
<proteinExistence type="predicted"/>
<accession>A0A3M7QA47</accession>
<keyword evidence="2" id="KW-1185">Reference proteome</keyword>